<dbReference type="KEGG" id="bgm:CAL15_06620"/>
<dbReference type="PRINTS" id="PR00598">
    <property type="entry name" value="HTHMARR"/>
</dbReference>
<feature type="domain" description="HTH marR-type" evidence="1">
    <location>
        <begin position="9"/>
        <end position="142"/>
    </location>
</feature>
<sequence length="148" mass="16473">MREGLRAFSRSLPMTLLRAREAVMGRFRVILRDHGLTEQQWRVLRALNASSEPMRASELSDRTFISMPSLSRLLKTLEARGAIERAAHQDDLRVAQLSISKGGKDLVAIVGPLTEDTYGEITALVGAEELEQLQRLLNHVTASLGLPR</sequence>
<proteinExistence type="predicted"/>
<dbReference type="GO" id="GO:0003700">
    <property type="term" value="F:DNA-binding transcription factor activity"/>
    <property type="evidence" value="ECO:0007669"/>
    <property type="project" value="InterPro"/>
</dbReference>
<dbReference type="InterPro" id="IPR036390">
    <property type="entry name" value="WH_DNA-bd_sf"/>
</dbReference>
<dbReference type="NCBIfam" id="TIGR02337">
    <property type="entry name" value="HpaR"/>
    <property type="match status" value="1"/>
</dbReference>
<dbReference type="SUPFAM" id="SSF46785">
    <property type="entry name" value="Winged helix' DNA-binding domain"/>
    <property type="match status" value="1"/>
</dbReference>
<dbReference type="GO" id="GO:0003677">
    <property type="term" value="F:DNA binding"/>
    <property type="evidence" value="ECO:0007669"/>
    <property type="project" value="InterPro"/>
</dbReference>
<keyword evidence="3" id="KW-1185">Reference proteome</keyword>
<dbReference type="Gene3D" id="1.10.10.10">
    <property type="entry name" value="Winged helix-like DNA-binding domain superfamily/Winged helix DNA-binding domain"/>
    <property type="match status" value="1"/>
</dbReference>
<dbReference type="OrthoDB" id="8588347at2"/>
<dbReference type="PROSITE" id="PS50995">
    <property type="entry name" value="HTH_MARR_2"/>
    <property type="match status" value="1"/>
</dbReference>
<dbReference type="EMBL" id="CP021111">
    <property type="protein sequence ID" value="ARP94083.1"/>
    <property type="molecule type" value="Genomic_DNA"/>
</dbReference>
<dbReference type="GO" id="GO:0006950">
    <property type="term" value="P:response to stress"/>
    <property type="evidence" value="ECO:0007669"/>
    <property type="project" value="TreeGrafter"/>
</dbReference>
<gene>
    <name evidence="2" type="ORF">CAL15_06620</name>
</gene>
<dbReference type="InterPro" id="IPR036388">
    <property type="entry name" value="WH-like_DNA-bd_sf"/>
</dbReference>
<accession>A0A1W6Z9N6</accession>
<dbReference type="PANTHER" id="PTHR33164:SF13">
    <property type="entry name" value="4-HYDROXYPHENYLACETATE CATABOLISM PROTEIN"/>
    <property type="match status" value="1"/>
</dbReference>
<dbReference type="InterPro" id="IPR012712">
    <property type="entry name" value="HpaR/FarR"/>
</dbReference>
<dbReference type="Proteomes" id="UP000194161">
    <property type="component" value="Chromosome"/>
</dbReference>
<dbReference type="AlphaFoldDB" id="A0A1W6Z9N6"/>
<evidence type="ECO:0000313" key="3">
    <source>
        <dbReference type="Proteomes" id="UP000194161"/>
    </source>
</evidence>
<dbReference type="SMART" id="SM00347">
    <property type="entry name" value="HTH_MARR"/>
    <property type="match status" value="1"/>
</dbReference>
<dbReference type="STRING" id="463040.CAL15_06620"/>
<dbReference type="InterPro" id="IPR000835">
    <property type="entry name" value="HTH_MarR-typ"/>
</dbReference>
<protein>
    <submittedName>
        <fullName evidence="2">Homoprotocatechuate degradation operon regulator HpaR</fullName>
    </submittedName>
</protein>
<dbReference type="GO" id="GO:0045892">
    <property type="term" value="P:negative regulation of DNA-templated transcription"/>
    <property type="evidence" value="ECO:0007669"/>
    <property type="project" value="InterPro"/>
</dbReference>
<name>A0A1W6Z9N6_9BORD</name>
<organism evidence="2 3">
    <name type="scientific">Bordetella genomosp. 13</name>
    <dbReference type="NCBI Taxonomy" id="463040"/>
    <lineage>
        <taxon>Bacteria</taxon>
        <taxon>Pseudomonadati</taxon>
        <taxon>Pseudomonadota</taxon>
        <taxon>Betaproteobacteria</taxon>
        <taxon>Burkholderiales</taxon>
        <taxon>Alcaligenaceae</taxon>
        <taxon>Bordetella</taxon>
    </lineage>
</organism>
<dbReference type="Pfam" id="PF12802">
    <property type="entry name" value="MarR_2"/>
    <property type="match status" value="1"/>
</dbReference>
<reference evidence="2 3" key="1">
    <citation type="submission" date="2017-05" db="EMBL/GenBank/DDBJ databases">
        <title>Complete and WGS of Bordetella genogroups.</title>
        <authorList>
            <person name="Spilker T."/>
            <person name="LiPuma J."/>
        </authorList>
    </citation>
    <scope>NUCLEOTIDE SEQUENCE [LARGE SCALE GENOMIC DNA]</scope>
    <source>
        <strain evidence="2 3">AU7206</strain>
    </source>
</reference>
<evidence type="ECO:0000313" key="2">
    <source>
        <dbReference type="EMBL" id="ARP94083.1"/>
    </source>
</evidence>
<dbReference type="InterPro" id="IPR039422">
    <property type="entry name" value="MarR/SlyA-like"/>
</dbReference>
<evidence type="ECO:0000259" key="1">
    <source>
        <dbReference type="PROSITE" id="PS50995"/>
    </source>
</evidence>
<dbReference type="PANTHER" id="PTHR33164">
    <property type="entry name" value="TRANSCRIPTIONAL REGULATOR, MARR FAMILY"/>
    <property type="match status" value="1"/>
</dbReference>